<name>A0A917LYQ4_9MICC</name>
<dbReference type="AlphaFoldDB" id="A0A917LYQ4"/>
<organism evidence="4 5">
    <name type="scientific">Kocuria dechangensis</name>
    <dbReference type="NCBI Taxonomy" id="1176249"/>
    <lineage>
        <taxon>Bacteria</taxon>
        <taxon>Bacillati</taxon>
        <taxon>Actinomycetota</taxon>
        <taxon>Actinomycetes</taxon>
        <taxon>Micrococcales</taxon>
        <taxon>Micrococcaceae</taxon>
        <taxon>Kocuria</taxon>
    </lineage>
</organism>
<dbReference type="RefSeq" id="WP_188539069.1">
    <property type="nucleotide sequence ID" value="NZ_BMEQ01000022.1"/>
</dbReference>
<gene>
    <name evidence="4" type="ORF">GCM10011374_32240</name>
</gene>
<keyword evidence="5" id="KW-1185">Reference proteome</keyword>
<dbReference type="EMBL" id="BMEQ01000022">
    <property type="protein sequence ID" value="GGG65853.1"/>
    <property type="molecule type" value="Genomic_DNA"/>
</dbReference>
<dbReference type="InterPro" id="IPR033469">
    <property type="entry name" value="CYTH-like_dom_sf"/>
</dbReference>
<dbReference type="SUPFAM" id="SSF55154">
    <property type="entry name" value="CYTH-like phosphatases"/>
    <property type="match status" value="1"/>
</dbReference>
<evidence type="ECO:0000259" key="2">
    <source>
        <dbReference type="PROSITE" id="PS51707"/>
    </source>
</evidence>
<dbReference type="PROSITE" id="PS51708">
    <property type="entry name" value="CHAD"/>
    <property type="match status" value="1"/>
</dbReference>
<protein>
    <submittedName>
        <fullName evidence="4">CHAD domain-containing protein</fullName>
    </submittedName>
</protein>
<feature type="region of interest" description="Disordered" evidence="1">
    <location>
        <begin position="212"/>
        <end position="237"/>
    </location>
</feature>
<dbReference type="PANTHER" id="PTHR39339:SF1">
    <property type="entry name" value="CHAD DOMAIN-CONTAINING PROTEIN"/>
    <property type="match status" value="1"/>
</dbReference>
<dbReference type="CDD" id="cd07374">
    <property type="entry name" value="CYTH-like_Pase"/>
    <property type="match status" value="1"/>
</dbReference>
<reference evidence="4" key="1">
    <citation type="journal article" date="2014" name="Int. J. Syst. Evol. Microbiol.">
        <title>Complete genome sequence of Corynebacterium casei LMG S-19264T (=DSM 44701T), isolated from a smear-ripened cheese.</title>
        <authorList>
            <consortium name="US DOE Joint Genome Institute (JGI-PGF)"/>
            <person name="Walter F."/>
            <person name="Albersmeier A."/>
            <person name="Kalinowski J."/>
            <person name="Ruckert C."/>
        </authorList>
    </citation>
    <scope>NUCLEOTIDE SEQUENCE</scope>
    <source>
        <strain evidence="4">CGMCC 1.12187</strain>
    </source>
</reference>
<dbReference type="PANTHER" id="PTHR39339">
    <property type="entry name" value="SLR1444 PROTEIN"/>
    <property type="match status" value="1"/>
</dbReference>
<proteinExistence type="predicted"/>
<dbReference type="Pfam" id="PF05235">
    <property type="entry name" value="CHAD"/>
    <property type="match status" value="1"/>
</dbReference>
<dbReference type="SMART" id="SM01118">
    <property type="entry name" value="CYTH"/>
    <property type="match status" value="1"/>
</dbReference>
<dbReference type="Gene3D" id="1.40.20.10">
    <property type="entry name" value="CHAD domain"/>
    <property type="match status" value="1"/>
</dbReference>
<dbReference type="Proteomes" id="UP000638848">
    <property type="component" value="Unassembled WGS sequence"/>
</dbReference>
<evidence type="ECO:0000256" key="1">
    <source>
        <dbReference type="SAM" id="MobiDB-lite"/>
    </source>
</evidence>
<feature type="domain" description="CYTH" evidence="2">
    <location>
        <begin position="6"/>
        <end position="210"/>
    </location>
</feature>
<dbReference type="InterPro" id="IPR007899">
    <property type="entry name" value="CHAD_dom"/>
</dbReference>
<evidence type="ECO:0000259" key="3">
    <source>
        <dbReference type="PROSITE" id="PS51708"/>
    </source>
</evidence>
<evidence type="ECO:0000313" key="4">
    <source>
        <dbReference type="EMBL" id="GGG65853.1"/>
    </source>
</evidence>
<reference evidence="4" key="2">
    <citation type="submission" date="2020-09" db="EMBL/GenBank/DDBJ databases">
        <authorList>
            <person name="Sun Q."/>
            <person name="Zhou Y."/>
        </authorList>
    </citation>
    <scope>NUCLEOTIDE SEQUENCE</scope>
    <source>
        <strain evidence="4">CGMCC 1.12187</strain>
    </source>
</reference>
<feature type="domain" description="CHAD" evidence="3">
    <location>
        <begin position="235"/>
        <end position="530"/>
    </location>
</feature>
<dbReference type="InterPro" id="IPR038186">
    <property type="entry name" value="CHAD_dom_sf"/>
</dbReference>
<dbReference type="SMART" id="SM00880">
    <property type="entry name" value="CHAD"/>
    <property type="match status" value="1"/>
</dbReference>
<accession>A0A917LYQ4</accession>
<dbReference type="PROSITE" id="PS51707">
    <property type="entry name" value="CYTH"/>
    <property type="match status" value="1"/>
</dbReference>
<dbReference type="Pfam" id="PF01928">
    <property type="entry name" value="CYTH"/>
    <property type="match status" value="1"/>
</dbReference>
<dbReference type="Gene3D" id="2.40.320.10">
    <property type="entry name" value="Hypothetical Protein Pfu-838710-001"/>
    <property type="match status" value="1"/>
</dbReference>
<comment type="caution">
    <text evidence="4">The sequence shown here is derived from an EMBL/GenBank/DDBJ whole genome shotgun (WGS) entry which is preliminary data.</text>
</comment>
<dbReference type="InterPro" id="IPR023577">
    <property type="entry name" value="CYTH_domain"/>
</dbReference>
<sequence length="536" mass="57822">MAVTAQREIERKYELPDGAKDRIDWSVLEGYAVTDAAVEHRLEAVYYDTAEMALHRHHVALRRRTGGADDGWHVKLREANGRYEAQLPLLEGSPERMPEVVRHLVEGLTGGQPLHPIATLATTRRVLSVAEDSGAPVAEIAIDDVAAVDERHGTRRSWSEWEVELADGTVAEDHQHRIFTAVEQALFAAGGTPSTSAAKIARALGAEDDVPVLAGPTATTSGQKNQKSGKKGGKKATGADVLSTALGQLAEQLVLWDLKVRLDVPDAVHQMRVTSRSMRSLLKAAAPFFDGDTAAELDVRLRELARSLSGARDAEVTAELLPVRVAALDGKASETAAQVLQRTAEQQAAEAVTAVRGHLSNPKHLVLLADVQSFAAGPPVTDKCRRTSARKAADKMLRRALRKVQRVGDRGVAAEDSGAEADLAHRLEHLHQVRKDVKRVRYVDAVLKRSGFTPGKTVAHAAADAKQYQQVLGEIMDAGVVAGWLGRTAETFKGTGEDRYAVGVLHGAELVAVRTGVQDGHEVVIELLARLRNDLS</sequence>
<evidence type="ECO:0000313" key="5">
    <source>
        <dbReference type="Proteomes" id="UP000638848"/>
    </source>
</evidence>